<protein>
    <submittedName>
        <fullName evidence="2">Polysaccharide deacetylase</fullName>
    </submittedName>
</protein>
<accession>A0A158ASU6</accession>
<dbReference type="EMBL" id="FCOI02000008">
    <property type="protein sequence ID" value="SAK60825.1"/>
    <property type="molecule type" value="Genomic_DNA"/>
</dbReference>
<dbReference type="InterPro" id="IPR037950">
    <property type="entry name" value="PgdA-like"/>
</dbReference>
<keyword evidence="3" id="KW-1185">Reference proteome</keyword>
<feature type="domain" description="NodB homology" evidence="1">
    <location>
        <begin position="48"/>
        <end position="141"/>
    </location>
</feature>
<dbReference type="PANTHER" id="PTHR47561">
    <property type="entry name" value="POLYSACCHARIDE DEACETYLASE FAMILY PROTEIN (AFU_ORTHOLOGUE AFUA_6G05030)"/>
    <property type="match status" value="1"/>
</dbReference>
<dbReference type="SUPFAM" id="SSF88713">
    <property type="entry name" value="Glycoside hydrolase/deacetylase"/>
    <property type="match status" value="1"/>
</dbReference>
<dbReference type="RefSeq" id="WP_061160814.1">
    <property type="nucleotide sequence ID" value="NZ_FCOI02000008.1"/>
</dbReference>
<dbReference type="STRING" id="1777137.AWB76_02971"/>
<proteinExistence type="predicted"/>
<sequence length="293" mass="32650">MTNDAKWPGGARSAVILTVDFNDDLGIRTQAPDIEGREKSLSVWRYGAKRGVDRLLAAFDDFDVPSSWFVPGQVARAHRDLVTRIDAAGHEIGVSGDACEDFDALDLAQQKRAFDSGHATLTAALGRPPTGFRPFTGNWAPGFAAHLHARGIAWTSTWHGDDLPYYHHEAPLIELPLHVELEDEPYFAFNLAPPVPAGQSRIASYREVLGNWTRDFEAFHRFGLCFVMRLHPEIIGTAGRIGVLRELLATMRAHGDVWFATGAQAASWWRERCHANEPGHPVEIFERHRNTIV</sequence>
<dbReference type="InterPro" id="IPR002509">
    <property type="entry name" value="NODB_dom"/>
</dbReference>
<dbReference type="InterPro" id="IPR011330">
    <property type="entry name" value="Glyco_hydro/deAcase_b/a-brl"/>
</dbReference>
<dbReference type="PANTHER" id="PTHR47561:SF1">
    <property type="entry name" value="POLYSACCHARIDE DEACETYLASE FAMILY PROTEIN (AFU_ORTHOLOGUE AFUA_6G05030)"/>
    <property type="match status" value="1"/>
</dbReference>
<dbReference type="Proteomes" id="UP000054624">
    <property type="component" value="Unassembled WGS sequence"/>
</dbReference>
<dbReference type="GO" id="GO:0016810">
    <property type="term" value="F:hydrolase activity, acting on carbon-nitrogen (but not peptide) bonds"/>
    <property type="evidence" value="ECO:0007669"/>
    <property type="project" value="InterPro"/>
</dbReference>
<dbReference type="AlphaFoldDB" id="A0A158ASU6"/>
<dbReference type="Pfam" id="PF01522">
    <property type="entry name" value="Polysacc_deac_1"/>
    <property type="match status" value="1"/>
</dbReference>
<dbReference type="CDD" id="cd10938">
    <property type="entry name" value="CE4_HpPgdA_like"/>
    <property type="match status" value="1"/>
</dbReference>
<reference evidence="3" key="1">
    <citation type="submission" date="2016-01" db="EMBL/GenBank/DDBJ databases">
        <authorList>
            <person name="Peeters Charlotte."/>
        </authorList>
    </citation>
    <scope>NUCLEOTIDE SEQUENCE [LARGE SCALE GENOMIC DNA]</scope>
</reference>
<gene>
    <name evidence="2" type="ORF">AWB76_02971</name>
</gene>
<dbReference type="GO" id="GO:0005975">
    <property type="term" value="P:carbohydrate metabolic process"/>
    <property type="evidence" value="ECO:0007669"/>
    <property type="project" value="InterPro"/>
</dbReference>
<name>A0A158ASU6_9BURK</name>
<evidence type="ECO:0000313" key="2">
    <source>
        <dbReference type="EMBL" id="SAK60825.1"/>
    </source>
</evidence>
<evidence type="ECO:0000313" key="3">
    <source>
        <dbReference type="Proteomes" id="UP000054624"/>
    </source>
</evidence>
<organism evidence="2 3">
    <name type="scientific">Caballeronia temeraria</name>
    <dbReference type="NCBI Taxonomy" id="1777137"/>
    <lineage>
        <taxon>Bacteria</taxon>
        <taxon>Pseudomonadati</taxon>
        <taxon>Pseudomonadota</taxon>
        <taxon>Betaproteobacteria</taxon>
        <taxon>Burkholderiales</taxon>
        <taxon>Burkholderiaceae</taxon>
        <taxon>Caballeronia</taxon>
    </lineage>
</organism>
<dbReference type="Gene3D" id="3.20.20.370">
    <property type="entry name" value="Glycoside hydrolase/deacetylase"/>
    <property type="match status" value="1"/>
</dbReference>
<dbReference type="OrthoDB" id="9784220at2"/>
<evidence type="ECO:0000259" key="1">
    <source>
        <dbReference type="Pfam" id="PF01522"/>
    </source>
</evidence>